<dbReference type="Gene3D" id="2.170.120.40">
    <property type="entry name" value="YbbR-like domain"/>
    <property type="match status" value="2"/>
</dbReference>
<dbReference type="OrthoDB" id="2960905at2"/>
<dbReference type="AlphaFoldDB" id="A0A0B0I630"/>
<dbReference type="PANTHER" id="PTHR37804:SF1">
    <property type="entry name" value="CDAA REGULATORY PROTEIN CDAR"/>
    <property type="match status" value="1"/>
</dbReference>
<evidence type="ECO:0000256" key="1">
    <source>
        <dbReference type="SAM" id="Phobius"/>
    </source>
</evidence>
<organism evidence="2 3">
    <name type="scientific">Halalkalibacter okhensis</name>
    <dbReference type="NCBI Taxonomy" id="333138"/>
    <lineage>
        <taxon>Bacteria</taxon>
        <taxon>Bacillati</taxon>
        <taxon>Bacillota</taxon>
        <taxon>Bacilli</taxon>
        <taxon>Bacillales</taxon>
        <taxon>Bacillaceae</taxon>
        <taxon>Halalkalibacter</taxon>
    </lineage>
</organism>
<keyword evidence="1" id="KW-0472">Membrane</keyword>
<dbReference type="Pfam" id="PF07949">
    <property type="entry name" value="YbbR"/>
    <property type="match status" value="4"/>
</dbReference>
<keyword evidence="1" id="KW-1133">Transmembrane helix</keyword>
<gene>
    <name evidence="2" type="ORF">LQ50_24830</name>
</gene>
<dbReference type="InterPro" id="IPR012505">
    <property type="entry name" value="YbbR"/>
</dbReference>
<reference evidence="2 3" key="1">
    <citation type="submission" date="2014-09" db="EMBL/GenBank/DDBJ databases">
        <title>Genome sequencing and annotation of Bacillus Okhensis strain Kh10-101T.</title>
        <authorList>
            <person name="Prakash J.S."/>
        </authorList>
    </citation>
    <scope>NUCLEOTIDE SEQUENCE [LARGE SCALE GENOMIC DNA]</scope>
    <source>
        <strain evidence="3">Kh10-101T</strain>
    </source>
</reference>
<dbReference type="InterPro" id="IPR053154">
    <property type="entry name" value="c-di-AMP_regulator"/>
</dbReference>
<proteinExistence type="predicted"/>
<evidence type="ECO:0008006" key="4">
    <source>
        <dbReference type="Google" id="ProtNLM"/>
    </source>
</evidence>
<name>A0A0B0I630_9BACI</name>
<dbReference type="Gene3D" id="2.170.120.30">
    <property type="match status" value="2"/>
</dbReference>
<comment type="caution">
    <text evidence="2">The sequence shown here is derived from an EMBL/GenBank/DDBJ whole genome shotgun (WGS) entry which is preliminary data.</text>
</comment>
<dbReference type="EMBL" id="JRJU01000065">
    <property type="protein sequence ID" value="KHF37868.1"/>
    <property type="molecule type" value="Genomic_DNA"/>
</dbReference>
<evidence type="ECO:0000313" key="2">
    <source>
        <dbReference type="EMBL" id="KHF37868.1"/>
    </source>
</evidence>
<evidence type="ECO:0000313" key="3">
    <source>
        <dbReference type="Proteomes" id="UP000030832"/>
    </source>
</evidence>
<keyword evidence="3" id="KW-1185">Reference proteome</keyword>
<keyword evidence="1" id="KW-0812">Transmembrane</keyword>
<dbReference type="RefSeq" id="WP_034634029.1">
    <property type="nucleotide sequence ID" value="NZ_JRJU01000065.1"/>
</dbReference>
<dbReference type="STRING" id="333138.LQ50_24830"/>
<protein>
    <recommendedName>
        <fullName evidence="4">YbbR-like domain-containing protein YbbR</fullName>
    </recommendedName>
</protein>
<dbReference type="PANTHER" id="PTHR37804">
    <property type="entry name" value="CDAA REGULATORY PROTEIN CDAR"/>
    <property type="match status" value="1"/>
</dbReference>
<accession>A0A0B0I630</accession>
<dbReference type="eggNOG" id="COG4856">
    <property type="taxonomic scope" value="Bacteria"/>
</dbReference>
<dbReference type="Proteomes" id="UP000030832">
    <property type="component" value="Unassembled WGS sequence"/>
</dbReference>
<feature type="transmembrane region" description="Helical" evidence="1">
    <location>
        <begin position="9"/>
        <end position="28"/>
    </location>
</feature>
<sequence>MDRLFNSHWFVKIISFFIALMLFTMVNIDNMASQPGVLPSISPASYTLEDVELSVYYDEENYAITDKTEHVQVNLKGPQSSLTLFQLTRPSYEVFVDVRERGEGVHTLSVQHRNFPSDLGVSIVPQYVRVELQEKQTVSFPVQVDIINSSEVEEGYTVGTPIVTPLNVDVTAARSLVAEVHEVKAYVDVSGADRAIEETTPVRLYDEDGNELSLAVDPQVVDVKIPITSPNRTVPGKVTRTGELPEGVSINEVRIDPEELTVYGSREVIDRMNVVEVGTLDLSQLTESQTIEMEVPIPPGVERVTPDTVNVSVSISTEEEQEFTDIPVEIIGGRDGEEITFNGDETRELAITARGSEELLERLSETDIQAFVDVSDLSTGEHEVEVQINGPPNIRFDSSETTIPIEIISHSE</sequence>